<dbReference type="GO" id="GO:0008168">
    <property type="term" value="F:methyltransferase activity"/>
    <property type="evidence" value="ECO:0007669"/>
    <property type="project" value="UniProtKB-KW"/>
</dbReference>
<dbReference type="RefSeq" id="WP_091434196.1">
    <property type="nucleotide sequence ID" value="NZ_BMMJ01000001.1"/>
</dbReference>
<dbReference type="GO" id="GO:0032259">
    <property type="term" value="P:methylation"/>
    <property type="evidence" value="ECO:0007669"/>
    <property type="project" value="UniProtKB-KW"/>
</dbReference>
<proteinExistence type="predicted"/>
<dbReference type="OrthoDB" id="224775at2"/>
<sequence length="483" mass="53858">MTPIARHKTAMTRLSLSRPLATAVDDAIVHTDVTVFDYGCGRGGDLQRLTELGISCAGWDPGHRRDAERRAADVVNLGYVLNVIEDPVERAEVLHSAWALARKVLIVSARLVWDAKGLNGRAVGDGILTTAGTFQKFYTQQELRTWVESTLAAPTLAAGPGVMYVFRDPADAQSLLIDRVRRTARTPTPWVSTQLFDNHKVLLTPLITYLTERGRLPRAGELPEADAIKRQLGSIARAHAVIVNATGAEKWEQHRLHRAEDLLVYAALALFDQRPPFTHLPKPVQHDVREFFGTYKQWCTRADKLLITTGQQQRLDLAICASPVGKLTPSALYVHSSALGHLPPLLRVLEGCANTFVGAVPGANLVKLHRGQPVVSYLSYPTFDADPHPVLAGSVIVNLRKLAIDLRDYRRVDNPPLLHRKEEFLASDHPRRLQYERLTASETRNGLYAHPERIGTLKGWEATLREVGVEIRGHRLYRRHTSR</sequence>
<dbReference type="NCBIfam" id="TIGR04096">
    <property type="entry name" value="dnd_rel_methyl"/>
    <property type="match status" value="1"/>
</dbReference>
<dbReference type="InterPro" id="IPR024019">
    <property type="entry name" value="CHP04096"/>
</dbReference>
<dbReference type="EMBL" id="FMIA01000002">
    <property type="protein sequence ID" value="SCL48552.1"/>
    <property type="molecule type" value="Genomic_DNA"/>
</dbReference>
<dbReference type="Proteomes" id="UP000198937">
    <property type="component" value="Unassembled WGS sequence"/>
</dbReference>
<evidence type="ECO:0000313" key="1">
    <source>
        <dbReference type="EMBL" id="SCL48552.1"/>
    </source>
</evidence>
<keyword evidence="1" id="KW-0489">Methyltransferase</keyword>
<dbReference type="AlphaFoldDB" id="A0A1C6U3D5"/>
<reference evidence="1 2" key="1">
    <citation type="submission" date="2016-06" db="EMBL/GenBank/DDBJ databases">
        <authorList>
            <person name="Kjaerup R.B."/>
            <person name="Dalgaard T.S."/>
            <person name="Juul-Madsen H.R."/>
        </authorList>
    </citation>
    <scope>NUCLEOTIDE SEQUENCE [LARGE SCALE GENOMIC DNA]</scope>
    <source>
        <strain evidence="1 2">DSM 45577</strain>
    </source>
</reference>
<organism evidence="1 2">
    <name type="scientific">Micromonospora yangpuensis</name>
    <dbReference type="NCBI Taxonomy" id="683228"/>
    <lineage>
        <taxon>Bacteria</taxon>
        <taxon>Bacillati</taxon>
        <taxon>Actinomycetota</taxon>
        <taxon>Actinomycetes</taxon>
        <taxon>Micromonosporales</taxon>
        <taxon>Micromonosporaceae</taxon>
        <taxon>Micromonospora</taxon>
    </lineage>
</organism>
<keyword evidence="2" id="KW-1185">Reference proteome</keyword>
<accession>A0A1C6U3D5</accession>
<name>A0A1C6U3D5_9ACTN</name>
<keyword evidence="1" id="KW-0808">Transferase</keyword>
<gene>
    <name evidence="1" type="ORF">GA0070617_0908</name>
</gene>
<dbReference type="STRING" id="683228.GA0070617_0908"/>
<evidence type="ECO:0000313" key="2">
    <source>
        <dbReference type="Proteomes" id="UP000198937"/>
    </source>
</evidence>
<protein>
    <submittedName>
        <fullName evidence="1">DNA phosphorothioation-associated putative methyltransferase</fullName>
    </submittedName>
</protein>